<feature type="transmembrane region" description="Helical" evidence="1">
    <location>
        <begin position="20"/>
        <end position="44"/>
    </location>
</feature>
<name>X1CH18_9ZZZZ</name>
<sequence>MGERDLEQKFTLKKIGISLISSLVLGIIVLFMGLIVGFFFQLMVVGNPYLDGLPSAIGGPAYDLELTRIGYYQPLSIRFEIYIRDFFAGNWG</sequence>
<protein>
    <submittedName>
        <fullName evidence="2">Uncharacterized protein</fullName>
    </submittedName>
</protein>
<accession>X1CH18</accession>
<keyword evidence="1" id="KW-1133">Transmembrane helix</keyword>
<comment type="caution">
    <text evidence="2">The sequence shown here is derived from an EMBL/GenBank/DDBJ whole genome shotgun (WGS) entry which is preliminary data.</text>
</comment>
<dbReference type="EMBL" id="BART01015364">
    <property type="protein sequence ID" value="GAG83516.1"/>
    <property type="molecule type" value="Genomic_DNA"/>
</dbReference>
<keyword evidence="1" id="KW-0472">Membrane</keyword>
<keyword evidence="1" id="KW-0812">Transmembrane</keyword>
<feature type="non-terminal residue" evidence="2">
    <location>
        <position position="92"/>
    </location>
</feature>
<reference evidence="2" key="1">
    <citation type="journal article" date="2014" name="Front. Microbiol.">
        <title>High frequency of phylogenetically diverse reductive dehalogenase-homologous genes in deep subseafloor sedimentary metagenomes.</title>
        <authorList>
            <person name="Kawai M."/>
            <person name="Futagami T."/>
            <person name="Toyoda A."/>
            <person name="Takaki Y."/>
            <person name="Nishi S."/>
            <person name="Hori S."/>
            <person name="Arai W."/>
            <person name="Tsubouchi T."/>
            <person name="Morono Y."/>
            <person name="Uchiyama I."/>
            <person name="Ito T."/>
            <person name="Fujiyama A."/>
            <person name="Inagaki F."/>
            <person name="Takami H."/>
        </authorList>
    </citation>
    <scope>NUCLEOTIDE SEQUENCE</scope>
    <source>
        <strain evidence="2">Expedition CK06-06</strain>
    </source>
</reference>
<dbReference type="AlphaFoldDB" id="X1CH18"/>
<evidence type="ECO:0000313" key="2">
    <source>
        <dbReference type="EMBL" id="GAG83516.1"/>
    </source>
</evidence>
<gene>
    <name evidence="2" type="ORF">S01H4_29856</name>
</gene>
<evidence type="ECO:0000256" key="1">
    <source>
        <dbReference type="SAM" id="Phobius"/>
    </source>
</evidence>
<proteinExistence type="predicted"/>
<organism evidence="2">
    <name type="scientific">marine sediment metagenome</name>
    <dbReference type="NCBI Taxonomy" id="412755"/>
    <lineage>
        <taxon>unclassified sequences</taxon>
        <taxon>metagenomes</taxon>
        <taxon>ecological metagenomes</taxon>
    </lineage>
</organism>